<dbReference type="Proteomes" id="UP000078340">
    <property type="component" value="Unassembled WGS sequence"/>
</dbReference>
<comment type="caution">
    <text evidence="1">The sequence shown here is derived from an EMBL/GenBank/DDBJ whole genome shotgun (WGS) entry which is preliminary data.</text>
</comment>
<reference evidence="1 2" key="1">
    <citation type="submission" date="2016-02" db="EMBL/GenBank/DDBJ databases">
        <title>Biosynthesis of antibiotic leucinostatins and their inhibition on Phytophthora in bio-control Purpureocillium lilacinum.</title>
        <authorList>
            <person name="Wang G."/>
            <person name="Liu Z."/>
            <person name="Lin R."/>
            <person name="Li E."/>
            <person name="Mao Z."/>
            <person name="Ling J."/>
            <person name="Yin W."/>
            <person name="Xie B."/>
        </authorList>
    </citation>
    <scope>NUCLEOTIDE SEQUENCE [LARGE SCALE GENOMIC DNA]</scope>
    <source>
        <strain evidence="1">PLFJ-1</strain>
    </source>
</reference>
<organism evidence="1 2">
    <name type="scientific">Purpureocillium lilacinum</name>
    <name type="common">Paecilomyces lilacinus</name>
    <dbReference type="NCBI Taxonomy" id="33203"/>
    <lineage>
        <taxon>Eukaryota</taxon>
        <taxon>Fungi</taxon>
        <taxon>Dikarya</taxon>
        <taxon>Ascomycota</taxon>
        <taxon>Pezizomycotina</taxon>
        <taxon>Sordariomycetes</taxon>
        <taxon>Hypocreomycetidae</taxon>
        <taxon>Hypocreales</taxon>
        <taxon>Ophiocordycipitaceae</taxon>
        <taxon>Purpureocillium</taxon>
    </lineage>
</organism>
<dbReference type="EMBL" id="LSBI01000002">
    <property type="protein sequence ID" value="OAQ92788.1"/>
    <property type="molecule type" value="Genomic_DNA"/>
</dbReference>
<evidence type="ECO:0000313" key="1">
    <source>
        <dbReference type="EMBL" id="OAQ92788.1"/>
    </source>
</evidence>
<protein>
    <submittedName>
        <fullName evidence="1">Uncharacterized protein</fullName>
    </submittedName>
</protein>
<dbReference type="AlphaFoldDB" id="A0A179HTA9"/>
<sequence>MELHCRCGGAALKELVWSYQDRHMPLARLSFGIMIWGLSQRHHHHPAQLRG</sequence>
<evidence type="ECO:0000313" key="2">
    <source>
        <dbReference type="Proteomes" id="UP000078340"/>
    </source>
</evidence>
<accession>A0A179HTA9</accession>
<gene>
    <name evidence="1" type="ORF">VFPFJ_01949</name>
</gene>
<name>A0A179HTA9_PURLI</name>
<proteinExistence type="predicted"/>